<feature type="domain" description="G5" evidence="6">
    <location>
        <begin position="261"/>
        <end position="342"/>
    </location>
</feature>
<dbReference type="Gene3D" id="1.10.530.10">
    <property type="match status" value="1"/>
</dbReference>
<dbReference type="Gene3D" id="2.20.230.10">
    <property type="entry name" value="Resuscitation-promoting factor rpfb"/>
    <property type="match status" value="1"/>
</dbReference>
<feature type="compositionally biased region" description="Low complexity" evidence="4">
    <location>
        <begin position="20"/>
        <end position="52"/>
    </location>
</feature>
<dbReference type="InterPro" id="IPR007137">
    <property type="entry name" value="DUF348"/>
</dbReference>
<feature type="transmembrane region" description="Helical" evidence="5">
    <location>
        <begin position="66"/>
        <end position="85"/>
    </location>
</feature>
<keyword evidence="5" id="KW-1133">Transmembrane helix</keyword>
<dbReference type="InterPro" id="IPR011098">
    <property type="entry name" value="G5_dom"/>
</dbReference>
<evidence type="ECO:0000256" key="4">
    <source>
        <dbReference type="SAM" id="MobiDB-lite"/>
    </source>
</evidence>
<evidence type="ECO:0000256" key="3">
    <source>
        <dbReference type="ARBA" id="ARBA00022801"/>
    </source>
</evidence>
<protein>
    <submittedName>
        <fullName evidence="7">Uncharacterized protein YabE (DUF348 family)</fullName>
    </submittedName>
</protein>
<dbReference type="InterPro" id="IPR023346">
    <property type="entry name" value="Lysozyme-like_dom_sf"/>
</dbReference>
<keyword evidence="8" id="KW-1185">Reference proteome</keyword>
<evidence type="ECO:0000313" key="8">
    <source>
        <dbReference type="Proteomes" id="UP000293852"/>
    </source>
</evidence>
<keyword evidence="5" id="KW-0812">Transmembrane</keyword>
<dbReference type="Pfam" id="PF07501">
    <property type="entry name" value="G5"/>
    <property type="match status" value="1"/>
</dbReference>
<dbReference type="AlphaFoldDB" id="A0A4Q7M205"/>
<gene>
    <name evidence="7" type="ORF">EV386_2198</name>
</gene>
<dbReference type="SMART" id="SM01208">
    <property type="entry name" value="G5"/>
    <property type="match status" value="1"/>
</dbReference>
<organism evidence="7 8">
    <name type="scientific">Xylanimonas ulmi</name>
    <dbReference type="NCBI Taxonomy" id="228973"/>
    <lineage>
        <taxon>Bacteria</taxon>
        <taxon>Bacillati</taxon>
        <taxon>Actinomycetota</taxon>
        <taxon>Actinomycetes</taxon>
        <taxon>Micrococcales</taxon>
        <taxon>Promicromonosporaceae</taxon>
        <taxon>Xylanimonas</taxon>
    </lineage>
</organism>
<evidence type="ECO:0000256" key="1">
    <source>
        <dbReference type="ARBA" id="ARBA00010830"/>
    </source>
</evidence>
<dbReference type="GO" id="GO:0016787">
    <property type="term" value="F:hydrolase activity"/>
    <property type="evidence" value="ECO:0007669"/>
    <property type="project" value="UniProtKB-KW"/>
</dbReference>
<evidence type="ECO:0000256" key="5">
    <source>
        <dbReference type="SAM" id="Phobius"/>
    </source>
</evidence>
<name>A0A4Q7M205_9MICO</name>
<accession>A0A4Q7M205</accession>
<comment type="caution">
    <text evidence="7">The sequence shown here is derived from an EMBL/GenBank/DDBJ whole genome shotgun (WGS) entry which is preliminary data.</text>
</comment>
<dbReference type="Pfam" id="PF03990">
    <property type="entry name" value="DUF348"/>
    <property type="match status" value="3"/>
</dbReference>
<dbReference type="CDD" id="cd13925">
    <property type="entry name" value="RPF"/>
    <property type="match status" value="1"/>
</dbReference>
<evidence type="ECO:0000256" key="2">
    <source>
        <dbReference type="ARBA" id="ARBA00022729"/>
    </source>
</evidence>
<reference evidence="7 8" key="1">
    <citation type="submission" date="2019-02" db="EMBL/GenBank/DDBJ databases">
        <title>Sequencing the genomes of 1000 actinobacteria strains.</title>
        <authorList>
            <person name="Klenk H.-P."/>
        </authorList>
    </citation>
    <scope>NUCLEOTIDE SEQUENCE [LARGE SCALE GENOMIC DNA]</scope>
    <source>
        <strain evidence="7 8">DSM 16932</strain>
    </source>
</reference>
<dbReference type="EMBL" id="SGWX01000001">
    <property type="protein sequence ID" value="RZS61885.1"/>
    <property type="molecule type" value="Genomic_DNA"/>
</dbReference>
<dbReference type="RefSeq" id="WP_242607923.1">
    <property type="nucleotide sequence ID" value="NZ_SGWX01000001.1"/>
</dbReference>
<dbReference type="InterPro" id="IPR010618">
    <property type="entry name" value="RPF"/>
</dbReference>
<dbReference type="SUPFAM" id="SSF53955">
    <property type="entry name" value="Lysozyme-like"/>
    <property type="match status" value="1"/>
</dbReference>
<proteinExistence type="inferred from homology"/>
<keyword evidence="5" id="KW-0472">Membrane</keyword>
<dbReference type="PROSITE" id="PS51109">
    <property type="entry name" value="G5"/>
    <property type="match status" value="1"/>
</dbReference>
<feature type="region of interest" description="Disordered" evidence="4">
    <location>
        <begin position="1"/>
        <end position="52"/>
    </location>
</feature>
<evidence type="ECO:0000259" key="6">
    <source>
        <dbReference type="PROSITE" id="PS51109"/>
    </source>
</evidence>
<dbReference type="Proteomes" id="UP000293852">
    <property type="component" value="Unassembled WGS sequence"/>
</dbReference>
<evidence type="ECO:0000313" key="7">
    <source>
        <dbReference type="EMBL" id="RZS61885.1"/>
    </source>
</evidence>
<sequence>MTANPDHPATEPVADTAEITVTAPAVAAASATDAPATDAPAAPQADSRPPTRAIARVRRRRRRRGAAIAAGSTAVALVAGGFVVAHAHKTVTLDVDGEVTTVTTFAGSVDGLLRGEGVELDARDTVAPARDARLRDGAEVVVRVGRLVTLDVDGEPTDVWVAALDAGDALERLANRGGDVRLVASRSGGRTQVPLRLDAGGGQVALVADGHTRLVRYEGAGIDGLLAAADVEVDDDDLVQVADPGKAEVADAGDARVAVIVRRVATEEVTHATAVPFGRVEQRDANRFADLGPRVTRAGVPGEDTRVTRVTTIDGEVVDEVVVSQGRTREPVDEVVAIGTRERPAPAPAPVAASGGSIPDSVWAALAQCESGGRPNAVSPGGRFHGLYQFSVATWQSVGGTGLPSQASPEEQRARAVALQARSGWGQWPACSRRLGLR</sequence>
<dbReference type="Pfam" id="PF06737">
    <property type="entry name" value="Transglycosylas"/>
    <property type="match status" value="1"/>
</dbReference>
<keyword evidence="3" id="KW-0378">Hydrolase</keyword>
<keyword evidence="2" id="KW-0732">Signal</keyword>
<comment type="similarity">
    <text evidence="1">Belongs to the transglycosylase family. Rpf subfamily.</text>
</comment>